<comment type="caution">
    <text evidence="1">The sequence shown here is derived from an EMBL/GenBank/DDBJ whole genome shotgun (WGS) entry which is preliminary data.</text>
</comment>
<proteinExistence type="predicted"/>
<dbReference type="AlphaFoldDB" id="A0AAD7HCN5"/>
<protein>
    <submittedName>
        <fullName evidence="1">Uncharacterized protein</fullName>
    </submittedName>
</protein>
<dbReference type="EMBL" id="JARKIB010000274">
    <property type="protein sequence ID" value="KAJ7717675.1"/>
    <property type="molecule type" value="Genomic_DNA"/>
</dbReference>
<accession>A0AAD7HCN5</accession>
<organism evidence="1 2">
    <name type="scientific">Mycena metata</name>
    <dbReference type="NCBI Taxonomy" id="1033252"/>
    <lineage>
        <taxon>Eukaryota</taxon>
        <taxon>Fungi</taxon>
        <taxon>Dikarya</taxon>
        <taxon>Basidiomycota</taxon>
        <taxon>Agaricomycotina</taxon>
        <taxon>Agaricomycetes</taxon>
        <taxon>Agaricomycetidae</taxon>
        <taxon>Agaricales</taxon>
        <taxon>Marasmiineae</taxon>
        <taxon>Mycenaceae</taxon>
        <taxon>Mycena</taxon>
    </lineage>
</organism>
<evidence type="ECO:0000313" key="1">
    <source>
        <dbReference type="EMBL" id="KAJ7717675.1"/>
    </source>
</evidence>
<gene>
    <name evidence="1" type="ORF">B0H16DRAFT_436375</name>
</gene>
<keyword evidence="2" id="KW-1185">Reference proteome</keyword>
<sequence>MDSERAWACTVAIVFLWPGRWGPKISLAWEVPRNGKTNTLGLFRLVIRNQQSKQLSHGSSSTVQNCTMGSLPLGQTSASSYPVKLITREAPLIL</sequence>
<reference evidence="1" key="1">
    <citation type="submission" date="2023-03" db="EMBL/GenBank/DDBJ databases">
        <title>Massive genome expansion in bonnet fungi (Mycena s.s.) driven by repeated elements and novel gene families across ecological guilds.</title>
        <authorList>
            <consortium name="Lawrence Berkeley National Laboratory"/>
            <person name="Harder C.B."/>
            <person name="Miyauchi S."/>
            <person name="Viragh M."/>
            <person name="Kuo A."/>
            <person name="Thoen E."/>
            <person name="Andreopoulos B."/>
            <person name="Lu D."/>
            <person name="Skrede I."/>
            <person name="Drula E."/>
            <person name="Henrissat B."/>
            <person name="Morin E."/>
            <person name="Kohler A."/>
            <person name="Barry K."/>
            <person name="LaButti K."/>
            <person name="Morin E."/>
            <person name="Salamov A."/>
            <person name="Lipzen A."/>
            <person name="Mereny Z."/>
            <person name="Hegedus B."/>
            <person name="Baldrian P."/>
            <person name="Stursova M."/>
            <person name="Weitz H."/>
            <person name="Taylor A."/>
            <person name="Grigoriev I.V."/>
            <person name="Nagy L.G."/>
            <person name="Martin F."/>
            <person name="Kauserud H."/>
        </authorList>
    </citation>
    <scope>NUCLEOTIDE SEQUENCE</scope>
    <source>
        <strain evidence="1">CBHHK182m</strain>
    </source>
</reference>
<dbReference type="Proteomes" id="UP001215598">
    <property type="component" value="Unassembled WGS sequence"/>
</dbReference>
<name>A0AAD7HCN5_9AGAR</name>
<evidence type="ECO:0000313" key="2">
    <source>
        <dbReference type="Proteomes" id="UP001215598"/>
    </source>
</evidence>